<dbReference type="InterPro" id="IPR006103">
    <property type="entry name" value="Glyco_hydro_2_cat"/>
</dbReference>
<dbReference type="PANTHER" id="PTHR42732:SF1">
    <property type="entry name" value="BETA-MANNOSIDASE"/>
    <property type="match status" value="1"/>
</dbReference>
<dbReference type="SUPFAM" id="SSF49785">
    <property type="entry name" value="Galactose-binding domain-like"/>
    <property type="match status" value="1"/>
</dbReference>
<dbReference type="InterPro" id="IPR036156">
    <property type="entry name" value="Beta-gal/glucu_dom_sf"/>
</dbReference>
<dbReference type="Gene3D" id="2.60.40.10">
    <property type="entry name" value="Immunoglobulins"/>
    <property type="match status" value="1"/>
</dbReference>
<evidence type="ECO:0000313" key="8">
    <source>
        <dbReference type="EMBL" id="CAA9539513.1"/>
    </source>
</evidence>
<gene>
    <name evidence="8" type="ORF">AVDCRST_MAG30-4591</name>
</gene>
<comment type="similarity">
    <text evidence="1">Belongs to the glycosyl hydrolase 2 family.</text>
</comment>
<proteinExistence type="inferred from homology"/>
<dbReference type="InterPro" id="IPR006101">
    <property type="entry name" value="Glyco_hydro_2"/>
</dbReference>
<organism evidence="8">
    <name type="scientific">uncultured Solirubrobacteraceae bacterium</name>
    <dbReference type="NCBI Taxonomy" id="1162706"/>
    <lineage>
        <taxon>Bacteria</taxon>
        <taxon>Bacillati</taxon>
        <taxon>Actinomycetota</taxon>
        <taxon>Thermoleophilia</taxon>
        <taxon>Solirubrobacterales</taxon>
        <taxon>Solirubrobacteraceae</taxon>
        <taxon>environmental samples</taxon>
    </lineage>
</organism>
<dbReference type="InterPro" id="IPR008979">
    <property type="entry name" value="Galactose-bd-like_sf"/>
</dbReference>
<feature type="signal peptide" evidence="4">
    <location>
        <begin position="1"/>
        <end position="24"/>
    </location>
</feature>
<feature type="chain" id="PRO_5026795642" evidence="4">
    <location>
        <begin position="25"/>
        <end position="631"/>
    </location>
</feature>
<dbReference type="InterPro" id="IPR006104">
    <property type="entry name" value="Glyco_hydro_2_N"/>
</dbReference>
<dbReference type="Pfam" id="PF02836">
    <property type="entry name" value="Glyco_hydro_2_C"/>
    <property type="match status" value="1"/>
</dbReference>
<dbReference type="PRINTS" id="PR00132">
    <property type="entry name" value="GLHYDRLASE2"/>
</dbReference>
<feature type="domain" description="Glycosyl hydrolases family 2 sugar binding" evidence="7">
    <location>
        <begin position="44"/>
        <end position="199"/>
    </location>
</feature>
<dbReference type="Pfam" id="PF02837">
    <property type="entry name" value="Glyco_hydro_2_N"/>
    <property type="match status" value="1"/>
</dbReference>
<feature type="domain" description="Glycoside hydrolase family 2 catalytic" evidence="6">
    <location>
        <begin position="310"/>
        <end position="540"/>
    </location>
</feature>
<dbReference type="Gene3D" id="3.20.20.80">
    <property type="entry name" value="Glycosidases"/>
    <property type="match status" value="1"/>
</dbReference>
<reference evidence="8" key="1">
    <citation type="submission" date="2020-02" db="EMBL/GenBank/DDBJ databases">
        <authorList>
            <person name="Meier V. D."/>
        </authorList>
    </citation>
    <scope>NUCLEOTIDE SEQUENCE</scope>
    <source>
        <strain evidence="8">AVDCRST_MAG30</strain>
    </source>
</reference>
<dbReference type="Pfam" id="PF00703">
    <property type="entry name" value="Glyco_hydro_2"/>
    <property type="match status" value="1"/>
</dbReference>
<dbReference type="InterPro" id="IPR017853">
    <property type="entry name" value="GH"/>
</dbReference>
<sequence length="631" mass="70037">MPRLLRLALAAVLATLLLPSAANADKPTNRTLYADGPAGRMLMGGEWLFRLDKEDVGLKQRFQRQTSREGWSPVEVPHVWNVGDDSPESMAGSTGWYRKDFELPSAASALSWAVRFESVNYRSQVWLNGKPVGTNKGAYIPFEFVLSNLKRRGTNRLVVRVDSRRRPTDFPPSGLTTTGAPTGGWWNYGGLQREVYLRKIDRLDWRSVRVTPDLPCRTCAATVKVEASFRNLSRSGVRARVTGRLGRQKINLGTVALGPGAVTKRTTTVRVAKPKLWSPDSPNLYTVRLSADGGGRRLAAYRLKTGIRSIKVSNGRLMLNGQKVNIRGLGLHEDSKEDGFAVDNALREKLVDESKALGATMIRTHYPLHPYTHELADRKGLLIWSEIPVYAVKTRYLTQRTVRALAAKELAKNIETFANHPSVMLWSIGNELSSQPGPVQGFYIKRAVSQAKRLDPSRPVGIAVAGYPSSGCQPEYGPLDVIGVNTYFGWYPGPSGQLFDRRGLGPYLDKTRECYPNKALMVTEFGAEANREGPVEEKGTYAYQRDYVNYNLTTFASKPYLSGALYWALNEFRVRPGWDGGNPRPNSPIHQKGLTFYGNFNRKPAWFDTQKSFQATDQLGSGPAAPAPTAP</sequence>
<dbReference type="AlphaFoldDB" id="A0A6J4U3L4"/>
<keyword evidence="3 8" id="KW-0326">Glycosidase</keyword>
<keyword evidence="2 8" id="KW-0378">Hydrolase</keyword>
<dbReference type="Gene3D" id="2.60.120.260">
    <property type="entry name" value="Galactose-binding domain-like"/>
    <property type="match status" value="1"/>
</dbReference>
<name>A0A6J4U3L4_9ACTN</name>
<evidence type="ECO:0000259" key="7">
    <source>
        <dbReference type="Pfam" id="PF02837"/>
    </source>
</evidence>
<evidence type="ECO:0000256" key="3">
    <source>
        <dbReference type="ARBA" id="ARBA00023295"/>
    </source>
</evidence>
<keyword evidence="4" id="KW-0732">Signal</keyword>
<dbReference type="PANTHER" id="PTHR42732">
    <property type="entry name" value="BETA-GALACTOSIDASE"/>
    <property type="match status" value="1"/>
</dbReference>
<protein>
    <submittedName>
        <fullName evidence="8">GH2</fullName>
        <ecNumber evidence="8">3.2.1.23</ecNumber>
    </submittedName>
</protein>
<evidence type="ECO:0000256" key="4">
    <source>
        <dbReference type="SAM" id="SignalP"/>
    </source>
</evidence>
<evidence type="ECO:0000259" key="5">
    <source>
        <dbReference type="Pfam" id="PF00703"/>
    </source>
</evidence>
<dbReference type="GO" id="GO:0004565">
    <property type="term" value="F:beta-galactosidase activity"/>
    <property type="evidence" value="ECO:0007669"/>
    <property type="project" value="UniProtKB-EC"/>
</dbReference>
<dbReference type="EMBL" id="CADCVS010000601">
    <property type="protein sequence ID" value="CAA9539513.1"/>
    <property type="molecule type" value="Genomic_DNA"/>
</dbReference>
<evidence type="ECO:0000256" key="1">
    <source>
        <dbReference type="ARBA" id="ARBA00007401"/>
    </source>
</evidence>
<dbReference type="InterPro" id="IPR013783">
    <property type="entry name" value="Ig-like_fold"/>
</dbReference>
<dbReference type="GO" id="GO:0005975">
    <property type="term" value="P:carbohydrate metabolic process"/>
    <property type="evidence" value="ECO:0007669"/>
    <property type="project" value="InterPro"/>
</dbReference>
<accession>A0A6J4U3L4</accession>
<dbReference type="InterPro" id="IPR006102">
    <property type="entry name" value="Ig-like_GH2"/>
</dbReference>
<dbReference type="InterPro" id="IPR051913">
    <property type="entry name" value="GH2_Domain-Containing"/>
</dbReference>
<feature type="domain" description="Glycoside hydrolase family 2 immunoglobulin-like beta-sandwich" evidence="5">
    <location>
        <begin position="207"/>
        <end position="308"/>
    </location>
</feature>
<evidence type="ECO:0000256" key="2">
    <source>
        <dbReference type="ARBA" id="ARBA00022801"/>
    </source>
</evidence>
<dbReference type="EC" id="3.2.1.23" evidence="8"/>
<dbReference type="SUPFAM" id="SSF49303">
    <property type="entry name" value="beta-Galactosidase/glucuronidase domain"/>
    <property type="match status" value="1"/>
</dbReference>
<dbReference type="SUPFAM" id="SSF51445">
    <property type="entry name" value="(Trans)glycosidases"/>
    <property type="match status" value="1"/>
</dbReference>
<evidence type="ECO:0000259" key="6">
    <source>
        <dbReference type="Pfam" id="PF02836"/>
    </source>
</evidence>